<dbReference type="GO" id="GO:0003677">
    <property type="term" value="F:DNA binding"/>
    <property type="evidence" value="ECO:0007669"/>
    <property type="project" value="UniProtKB-KW"/>
</dbReference>
<evidence type="ECO:0000256" key="6">
    <source>
        <dbReference type="SAM" id="MobiDB-lite"/>
    </source>
</evidence>
<dbReference type="InterPro" id="IPR044210">
    <property type="entry name" value="Tfc3-like"/>
</dbReference>
<feature type="compositionally biased region" description="Basic residues" evidence="6">
    <location>
        <begin position="1018"/>
        <end position="1027"/>
    </location>
</feature>
<dbReference type="PANTHER" id="PTHR15180:SF1">
    <property type="entry name" value="GENERAL TRANSCRIPTION FACTOR 3C POLYPEPTIDE 1"/>
    <property type="match status" value="1"/>
</dbReference>
<name>A0A7M5VA78_9CNID</name>
<feature type="compositionally biased region" description="Basic and acidic residues" evidence="6">
    <location>
        <begin position="611"/>
        <end position="623"/>
    </location>
</feature>
<keyword evidence="5" id="KW-0539">Nucleus</keyword>
<dbReference type="GO" id="GO:0006384">
    <property type="term" value="P:transcription initiation at RNA polymerase III promoter"/>
    <property type="evidence" value="ECO:0007669"/>
    <property type="project" value="InterPro"/>
</dbReference>
<evidence type="ECO:0000313" key="10">
    <source>
        <dbReference type="EnsemblMetazoa" id="CLYHEMP008745.1"/>
    </source>
</evidence>
<keyword evidence="2" id="KW-0597">Phosphoprotein</keyword>
<proteinExistence type="predicted"/>
<accession>A0A7M5VA78</accession>
<dbReference type="RefSeq" id="XP_066910412.1">
    <property type="nucleotide sequence ID" value="XM_067054311.1"/>
</dbReference>
<evidence type="ECO:0000259" key="8">
    <source>
        <dbReference type="Pfam" id="PF23704"/>
    </source>
</evidence>
<evidence type="ECO:0000313" key="11">
    <source>
        <dbReference type="Proteomes" id="UP000594262"/>
    </source>
</evidence>
<feature type="compositionally biased region" description="Basic and acidic residues" evidence="6">
    <location>
        <begin position="1667"/>
        <end position="1680"/>
    </location>
</feature>
<evidence type="ECO:0008006" key="12">
    <source>
        <dbReference type="Google" id="ProtNLM"/>
    </source>
</evidence>
<evidence type="ECO:0000259" key="7">
    <source>
        <dbReference type="Pfam" id="PF04182"/>
    </source>
</evidence>
<feature type="domain" description="B-block binding subunit of TFIIIC" evidence="7">
    <location>
        <begin position="165"/>
        <end position="221"/>
    </location>
</feature>
<dbReference type="InterPro" id="IPR007309">
    <property type="entry name" value="TFIIIC_Bblock-bd"/>
</dbReference>
<dbReference type="Proteomes" id="UP000594262">
    <property type="component" value="Unplaced"/>
</dbReference>
<evidence type="ECO:0000256" key="5">
    <source>
        <dbReference type="ARBA" id="ARBA00023242"/>
    </source>
</evidence>
<feature type="domain" description="General transcription factor 3C polypeptide 1 winged-helix" evidence="8">
    <location>
        <begin position="3"/>
        <end position="79"/>
    </location>
</feature>
<dbReference type="InterPro" id="IPR056428">
    <property type="entry name" value="WH_GTF3C1"/>
</dbReference>
<keyword evidence="11" id="KW-1185">Reference proteome</keyword>
<dbReference type="Pfam" id="PF24101">
    <property type="entry name" value="WHD_GTF3C1"/>
    <property type="match status" value="1"/>
</dbReference>
<feature type="compositionally biased region" description="Polar residues" evidence="6">
    <location>
        <begin position="653"/>
        <end position="668"/>
    </location>
</feature>
<organism evidence="10 11">
    <name type="scientific">Clytia hemisphaerica</name>
    <dbReference type="NCBI Taxonomy" id="252671"/>
    <lineage>
        <taxon>Eukaryota</taxon>
        <taxon>Metazoa</taxon>
        <taxon>Cnidaria</taxon>
        <taxon>Hydrozoa</taxon>
        <taxon>Hydroidolina</taxon>
        <taxon>Leptothecata</taxon>
        <taxon>Obeliida</taxon>
        <taxon>Clytiidae</taxon>
        <taxon>Clytia</taxon>
    </lineage>
</organism>
<protein>
    <recommendedName>
        <fullName evidence="12">General transcription factor 3C polypeptide 1</fullName>
    </recommendedName>
</protein>
<feature type="compositionally biased region" description="Basic and acidic residues" evidence="6">
    <location>
        <begin position="1950"/>
        <end position="1997"/>
    </location>
</feature>
<sequence length="1997" mass="230857">MDLFVVALSEISLEGLEGVSINKLWELIDKRQPPVDCAIDQWTKPSIWEDIVLSEHIEFYAVDFNTEKRPGIPQNKKEERVAKKMPPNWINDYRTGIMGYCQSYFYRDCVTDVIRNEKDRSVKMTYIEAVEKWGDELHLVASQGCRQRILFGNNYPPIIEEVTAPRFIILEIIGRSRWEGFMQADFQRLFGMDSRTSFHHVKVLIQLHLMTKQSVLVKNNKNCPVGGKVEPPRCSKVLHLRQFSSVFTNQIQRTAQRICSILEEAPDQTIERNQLKEMCSVQDVTRFKKIRQWLFNLGYIQYIVNGEIWSHDNTNPIQLTHFRASRPCYVNLVKPFDAQDVDDDKDEFLDYIENCDDIEPQLVMEETLHSQAYQILLAVREKGITMKKLAEILCIPHYMARSVIRFFDTNKIGRLISVDHLKQKVQKIVAIQFLHESDTVQEIQSNKIKIEEHKKSDVKSELAIKQEGNEDAKLSTIKEMNLRLADNLSLTRVHEKSKVSLRPLARKNFILDALQKQPVYEGYNELYKLLVVSEDATKSTTGTCCRKTFRKIIRSLAQEKQLNEIMITIDETCIPPLQSLFICASQISEESDELKIIVDQVKVRHEKHIQRREMRYAATKKEPGSASKRKRSPSSSANNSAPEKSIKLEGSHGDSTTVDQSSEVAETETSLEKIENVDMESDTDDEEFAKSKMTGRYLSSFSKYFTYGRFQRLHVLHMFLWQLVYGTPEDLTCFEYCPEYMDLIKSQRMWLEHAHGLPTYSQGKGWFNVGDIISLMPLELTCRILGIKCWSNTAIKFLEDPKRRFTRMCDLPTRLKFKLLASTANKQHLDNCVDLLVLLAQMGLIAVPHNFYPKVRSEIMLYLRREAVITDTRYSEKGYCHIRLPHNSEEFPKTEYKFKVVKDLKSFWEDLQFICLNTPLGLSRITRSREGIPEEKELNKEQLSMGKAGINQTSSSKGLGRNYRSFTILRDFQSYYENKDFNNMEPNVFGNGLGAGGLDSIFFAHLVKNWRTGDTKQPKQKPSKKPRTTGAAFTGKEKTKETWSTASDPQNDVTKKIIIPNSIVKKKKGGKGLKRTQLASKIVMTKKMKMDRKKKFDQLIAKRFDTIREKIKQREVKRKTLRKSKRVQQAMNHDETDREALRLMKGLRVSFTEREDAYILLADIVRNIMNLSAKGQPLEKEHPKILWRAIRDILHKDIPESKDKTWNAINRRARYIKKYPHSLIVYKTCMAELEQNKDFMGSIKCTKDNWKEKLNHFFNATREIYSRHFNQPVTLDGFPSTFEELFRDYEVDYADKEKEDESSKLQPRTEKSIRTNIIRDLVHNAMIAQRSSAYKPSLAFKLFDVYTEEDVRKAFEHFKKNRLVSRLRCDLPRSRSLPVTTMTYTLSSQTYDRIFEPPMPLKMFSAARCFYFQLRDGKKHTGKCAEKDLSRLPVINQHGFLHLDYSELQAGHVAYLLSAMMSRKIVLDFTLNDEMIVADEEHMKKLQKGSLNFQRVAFQQRVLKGRNMKRLSQSSLKSSTEEGETGLKSNTDEYDTAEESDHAPSLMSNSSRPVGASEDVTGKMTTVRESGVTPSQVSESESTGGAKARKSDNTPSDCVIDDGQEPCCSKSLPKNDTGRQDDDVMLKRVDSLLRKHDVISIEDKEGKQSENEISSDSKNSNSTSTATKRDVKKPATDKRRVTFSNSFSEHGTVRGTVEEYLGTSQQFLNGHFYKLSNNDPCTSYVSEDLPDDLQSARAFTYSTLDQIKSKPNPSIDYFKETKLFASRTSLAMHRSLNFERLDPMNAMNTHDALVINPMGLNINLVTSPFRAYFSKTKVKHSEKETELWKRIKDSNAINDVILNRLTPGEYSEILKEELSLEANLVEEHLKLLEEVKKHGNIGMDKQSFKTYCRTSLPLFHEDFKENVQHMLNFEMIYQVGHEHAIIVYWQYIQTWTFRAPQAIINTITKQTEDHSENKPPADDKTEIRVPKETRLPPQNKDHLITEEDCYEKSKDHP</sequence>
<evidence type="ECO:0000256" key="1">
    <source>
        <dbReference type="ARBA" id="ARBA00004123"/>
    </source>
</evidence>
<evidence type="ECO:0000259" key="9">
    <source>
        <dbReference type="Pfam" id="PF24101"/>
    </source>
</evidence>
<feature type="compositionally biased region" description="Low complexity" evidence="6">
    <location>
        <begin position="1651"/>
        <end position="1666"/>
    </location>
</feature>
<feature type="compositionally biased region" description="Low complexity" evidence="6">
    <location>
        <begin position="633"/>
        <end position="642"/>
    </location>
</feature>
<reference evidence="10" key="1">
    <citation type="submission" date="2021-01" db="UniProtKB">
        <authorList>
            <consortium name="EnsemblMetazoa"/>
        </authorList>
    </citation>
    <scope>IDENTIFICATION</scope>
</reference>
<dbReference type="PANTHER" id="PTHR15180">
    <property type="entry name" value="GENERAL TRANSCRIPTION FACTOR 3C POLYPEPTIDE 1"/>
    <property type="match status" value="1"/>
</dbReference>
<dbReference type="GO" id="GO:0042791">
    <property type="term" value="P:5S class rRNA transcription by RNA polymerase III"/>
    <property type="evidence" value="ECO:0007669"/>
    <property type="project" value="TreeGrafter"/>
</dbReference>
<evidence type="ECO:0000256" key="2">
    <source>
        <dbReference type="ARBA" id="ARBA00022553"/>
    </source>
</evidence>
<feature type="region of interest" description="Disordered" evidence="6">
    <location>
        <begin position="609"/>
        <end position="670"/>
    </location>
</feature>
<feature type="compositionally biased region" description="Polar residues" evidence="6">
    <location>
        <begin position="1563"/>
        <end position="1583"/>
    </location>
</feature>
<feature type="region of interest" description="Disordered" evidence="6">
    <location>
        <begin position="1509"/>
        <end position="1622"/>
    </location>
</feature>
<feature type="region of interest" description="Disordered" evidence="6">
    <location>
        <begin position="936"/>
        <end position="957"/>
    </location>
</feature>
<feature type="compositionally biased region" description="Basic and acidic residues" evidence="6">
    <location>
        <begin position="1640"/>
        <end position="1650"/>
    </location>
</feature>
<dbReference type="EnsemblMetazoa" id="CLYHEMT008745.1">
    <property type="protein sequence ID" value="CLYHEMP008745.1"/>
    <property type="gene ID" value="CLYHEMG008745"/>
</dbReference>
<comment type="subcellular location">
    <subcellularLocation>
        <location evidence="1">Nucleus</location>
    </subcellularLocation>
</comment>
<evidence type="ECO:0000256" key="3">
    <source>
        <dbReference type="ARBA" id="ARBA00023125"/>
    </source>
</evidence>
<feature type="domain" description="GTF3C1 extended winged-helix" evidence="9">
    <location>
        <begin position="500"/>
        <end position="605"/>
    </location>
</feature>
<dbReference type="GeneID" id="136797725"/>
<feature type="region of interest" description="Disordered" evidence="6">
    <location>
        <begin position="1948"/>
        <end position="1997"/>
    </location>
</feature>
<keyword evidence="3" id="KW-0238">DNA-binding</keyword>
<dbReference type="OrthoDB" id="68020at2759"/>
<dbReference type="InterPro" id="IPR056467">
    <property type="entry name" value="eWH_GTF3C1"/>
</dbReference>
<feature type="region of interest" description="Disordered" evidence="6">
    <location>
        <begin position="1640"/>
        <end position="1684"/>
    </location>
</feature>
<dbReference type="GO" id="GO:0005634">
    <property type="term" value="C:nucleus"/>
    <property type="evidence" value="ECO:0007669"/>
    <property type="project" value="UniProtKB-SubCell"/>
</dbReference>
<dbReference type="GO" id="GO:0000127">
    <property type="term" value="C:transcription factor TFIIIC complex"/>
    <property type="evidence" value="ECO:0007669"/>
    <property type="project" value="InterPro"/>
</dbReference>
<dbReference type="Pfam" id="PF23704">
    <property type="entry name" value="WHD_GTF3C1_N"/>
    <property type="match status" value="1"/>
</dbReference>
<evidence type="ECO:0000256" key="4">
    <source>
        <dbReference type="ARBA" id="ARBA00023163"/>
    </source>
</evidence>
<dbReference type="Pfam" id="PF04182">
    <property type="entry name" value="B-block_TFIIIC"/>
    <property type="match status" value="1"/>
</dbReference>
<keyword evidence="4" id="KW-0804">Transcription</keyword>
<feature type="region of interest" description="Disordered" evidence="6">
    <location>
        <begin position="1013"/>
        <end position="1048"/>
    </location>
</feature>